<dbReference type="AlphaFoldDB" id="A0A8G0LHD2"/>
<dbReference type="EMBL" id="CP075866">
    <property type="protein sequence ID" value="QYS99964.1"/>
    <property type="molecule type" value="Genomic_DNA"/>
</dbReference>
<evidence type="ECO:0000313" key="1">
    <source>
        <dbReference type="EMBL" id="QYS99964.1"/>
    </source>
</evidence>
<protein>
    <submittedName>
        <fullName evidence="1">Uncharacterized protein</fullName>
    </submittedName>
</protein>
<gene>
    <name evidence="1" type="ORF">H0G86_007080</name>
</gene>
<organism evidence="1 2">
    <name type="scientific">Trichoderma simmonsii</name>
    <dbReference type="NCBI Taxonomy" id="1491479"/>
    <lineage>
        <taxon>Eukaryota</taxon>
        <taxon>Fungi</taxon>
        <taxon>Dikarya</taxon>
        <taxon>Ascomycota</taxon>
        <taxon>Pezizomycotina</taxon>
        <taxon>Sordariomycetes</taxon>
        <taxon>Hypocreomycetidae</taxon>
        <taxon>Hypocreales</taxon>
        <taxon>Hypocreaceae</taxon>
        <taxon>Trichoderma</taxon>
    </lineage>
</organism>
<keyword evidence="2" id="KW-1185">Reference proteome</keyword>
<reference evidence="1 2" key="1">
    <citation type="journal article" date="2021" name="BMC Genomics">
        <title>Telomere-to-telomere genome assembly of asparaginase-producing Trichoderma simmonsii.</title>
        <authorList>
            <person name="Chung D."/>
            <person name="Kwon Y.M."/>
            <person name="Yang Y."/>
        </authorList>
    </citation>
    <scope>NUCLEOTIDE SEQUENCE [LARGE SCALE GENOMIC DNA]</scope>
    <source>
        <strain evidence="1 2">GH-Sj1</strain>
    </source>
</reference>
<dbReference type="Proteomes" id="UP000826661">
    <property type="component" value="Chromosome III"/>
</dbReference>
<accession>A0A8G0LHD2</accession>
<proteinExistence type="predicted"/>
<sequence length="118" mass="13684">MTDKARLVLLCAPWDTVIQWEILFSLVYAEHDSAMRHHRDKVLVGKEISSYELRHIMASFGSPAWGPDKPPKRCVSPKDDMGGRDYCVARRCRSRGVWSLSGRWCFCWEDGDVPLRMR</sequence>
<evidence type="ECO:0000313" key="2">
    <source>
        <dbReference type="Proteomes" id="UP000826661"/>
    </source>
</evidence>
<name>A0A8G0LHD2_9HYPO</name>